<evidence type="ECO:0000256" key="2">
    <source>
        <dbReference type="ARBA" id="ARBA00022908"/>
    </source>
</evidence>
<dbReference type="Pfam" id="PF00589">
    <property type="entry name" value="Phage_integrase"/>
    <property type="match status" value="1"/>
</dbReference>
<sequence>MKGHYYKRDCKCQVEDCTCKWTFVVDNGINPKTGRRRQKSKGGFSTKHEAQMAAFAFLDEVKEGKSVVKKDIKFKDFIQDWLEYYIDRNAPKPGTIDNRLYSINKLMPFFAHLKLNDITEDIYQEALHTLKSQNLTRNTLEGIHTTGKMIFNFATSKKVIETNPTEQAYIRKDQKTIIEDDVEELPNFFERNELLMFLDTVNEKGLYMDEVIFTTLAYTGIRVGELVALQWKDIDFKKHTIRITKTYYNKKNNTRNYQLVPPKTLKSRRIVSVDEIVINALKKHKLEQEALIRHFGDRYSDYGYIFANFNRYPGYPVLIKLVETRMTRILKLGELNKGLTPHSLRHTHTSLLAQAGATLEEIMDRLGHYDEEVTRKVYLHFTTEVKRAACDKFSKLLQR</sequence>
<feature type="domain" description="Tyr recombinase" evidence="6">
    <location>
        <begin position="184"/>
        <end position="391"/>
    </location>
</feature>
<evidence type="ECO:0000259" key="6">
    <source>
        <dbReference type="PROSITE" id="PS51898"/>
    </source>
</evidence>
<dbReference type="InterPro" id="IPR028259">
    <property type="entry name" value="AP2-like_int_N"/>
</dbReference>
<dbReference type="Proteomes" id="UP001601059">
    <property type="component" value="Unassembled WGS sequence"/>
</dbReference>
<organism evidence="8 9">
    <name type="scientific">Cytobacillus spartinae</name>
    <dbReference type="NCBI Taxonomy" id="3299023"/>
    <lineage>
        <taxon>Bacteria</taxon>
        <taxon>Bacillati</taxon>
        <taxon>Bacillota</taxon>
        <taxon>Bacilli</taxon>
        <taxon>Bacillales</taxon>
        <taxon>Bacillaceae</taxon>
        <taxon>Cytobacillus</taxon>
    </lineage>
</organism>
<proteinExistence type="inferred from homology"/>
<name>A0ABW6KM78_9BACI</name>
<evidence type="ECO:0000313" key="9">
    <source>
        <dbReference type="Proteomes" id="UP001601059"/>
    </source>
</evidence>
<dbReference type="InterPro" id="IPR002104">
    <property type="entry name" value="Integrase_catalytic"/>
</dbReference>
<dbReference type="PANTHER" id="PTHR30349:SF64">
    <property type="entry name" value="PROPHAGE INTEGRASE INTD-RELATED"/>
    <property type="match status" value="1"/>
</dbReference>
<keyword evidence="9" id="KW-1185">Reference proteome</keyword>
<dbReference type="Pfam" id="PF14659">
    <property type="entry name" value="Phage_int_SAM_3"/>
    <property type="match status" value="1"/>
</dbReference>
<dbReference type="InterPro" id="IPR004107">
    <property type="entry name" value="Integrase_SAM-like_N"/>
</dbReference>
<dbReference type="InterPro" id="IPR044068">
    <property type="entry name" value="CB"/>
</dbReference>
<dbReference type="PROSITE" id="PS51900">
    <property type="entry name" value="CB"/>
    <property type="match status" value="1"/>
</dbReference>
<accession>A0ABW6KM78</accession>
<dbReference type="InterPro" id="IPR010998">
    <property type="entry name" value="Integrase_recombinase_N"/>
</dbReference>
<keyword evidence="3 5" id="KW-0238">DNA-binding</keyword>
<dbReference type="InterPro" id="IPR013762">
    <property type="entry name" value="Integrase-like_cat_sf"/>
</dbReference>
<comment type="caution">
    <text evidence="8">The sequence shown here is derived from an EMBL/GenBank/DDBJ whole genome shotgun (WGS) entry which is preliminary data.</text>
</comment>
<evidence type="ECO:0000313" key="8">
    <source>
        <dbReference type="EMBL" id="MFE8703988.1"/>
    </source>
</evidence>
<dbReference type="Gene3D" id="1.10.150.130">
    <property type="match status" value="1"/>
</dbReference>
<reference evidence="8 9" key="1">
    <citation type="submission" date="2024-08" db="EMBL/GenBank/DDBJ databases">
        <title>Two novel Cytobacillus novel species.</title>
        <authorList>
            <person name="Liu G."/>
        </authorList>
    </citation>
    <scope>NUCLEOTIDE SEQUENCE [LARGE SCALE GENOMIC DNA]</scope>
    <source>
        <strain evidence="8 9">FJAT-54145</strain>
    </source>
</reference>
<dbReference type="PROSITE" id="PS51898">
    <property type="entry name" value="TYR_RECOMBINASE"/>
    <property type="match status" value="1"/>
</dbReference>
<evidence type="ECO:0000256" key="1">
    <source>
        <dbReference type="ARBA" id="ARBA00008857"/>
    </source>
</evidence>
<dbReference type="InterPro" id="IPR050090">
    <property type="entry name" value="Tyrosine_recombinase_XerCD"/>
</dbReference>
<dbReference type="Gene3D" id="1.10.443.10">
    <property type="entry name" value="Intergrase catalytic core"/>
    <property type="match status" value="1"/>
</dbReference>
<gene>
    <name evidence="8" type="ORF">ACFYKX_25800</name>
</gene>
<dbReference type="PANTHER" id="PTHR30349">
    <property type="entry name" value="PHAGE INTEGRASE-RELATED"/>
    <property type="match status" value="1"/>
</dbReference>
<dbReference type="InterPro" id="IPR011010">
    <property type="entry name" value="DNA_brk_join_enz"/>
</dbReference>
<comment type="similarity">
    <text evidence="1">Belongs to the 'phage' integrase family.</text>
</comment>
<evidence type="ECO:0000256" key="3">
    <source>
        <dbReference type="ARBA" id="ARBA00023125"/>
    </source>
</evidence>
<dbReference type="RefSeq" id="WP_389364977.1">
    <property type="nucleotide sequence ID" value="NZ_JBIACK010000022.1"/>
</dbReference>
<dbReference type="Pfam" id="PF14657">
    <property type="entry name" value="Arm-DNA-bind_4"/>
    <property type="match status" value="1"/>
</dbReference>
<evidence type="ECO:0000256" key="5">
    <source>
        <dbReference type="PROSITE-ProRule" id="PRU01248"/>
    </source>
</evidence>
<feature type="domain" description="Core-binding (CB)" evidence="7">
    <location>
        <begin position="72"/>
        <end position="155"/>
    </location>
</feature>
<dbReference type="SUPFAM" id="SSF56349">
    <property type="entry name" value="DNA breaking-rejoining enzymes"/>
    <property type="match status" value="1"/>
</dbReference>
<dbReference type="EMBL" id="JBIACK010000022">
    <property type="protein sequence ID" value="MFE8703988.1"/>
    <property type="molecule type" value="Genomic_DNA"/>
</dbReference>
<keyword evidence="2" id="KW-0229">DNA integration</keyword>
<evidence type="ECO:0000259" key="7">
    <source>
        <dbReference type="PROSITE" id="PS51900"/>
    </source>
</evidence>
<keyword evidence="4" id="KW-0233">DNA recombination</keyword>
<protein>
    <submittedName>
        <fullName evidence="8">Tyrosine-type recombinase/integrase</fullName>
    </submittedName>
</protein>
<dbReference type="CDD" id="cd01189">
    <property type="entry name" value="INT_ICEBs1_C_like"/>
    <property type="match status" value="1"/>
</dbReference>
<evidence type="ECO:0000256" key="4">
    <source>
        <dbReference type="ARBA" id="ARBA00023172"/>
    </source>
</evidence>